<protein>
    <submittedName>
        <fullName evidence="2">Uncharacterized protein</fullName>
    </submittedName>
</protein>
<organism evidence="2 3">
    <name type="scientific">Tulasnella calospora MUT 4182</name>
    <dbReference type="NCBI Taxonomy" id="1051891"/>
    <lineage>
        <taxon>Eukaryota</taxon>
        <taxon>Fungi</taxon>
        <taxon>Dikarya</taxon>
        <taxon>Basidiomycota</taxon>
        <taxon>Agaricomycotina</taxon>
        <taxon>Agaricomycetes</taxon>
        <taxon>Cantharellales</taxon>
        <taxon>Tulasnellaceae</taxon>
        <taxon>Tulasnella</taxon>
    </lineage>
</organism>
<feature type="region of interest" description="Disordered" evidence="1">
    <location>
        <begin position="1"/>
        <end position="20"/>
    </location>
</feature>
<sequence length="82" mass="9223">MCQQMLEYPNNPNAGPPDSLFDEVAKRALEQRGQLPPPPSEVPPVVGIKFSDPPNKKRKVSSLKVCLTRLVRRARWNGESRV</sequence>
<name>A0A0C3LCU7_9AGAM</name>
<proteinExistence type="predicted"/>
<evidence type="ECO:0000313" key="2">
    <source>
        <dbReference type="EMBL" id="KIO19297.1"/>
    </source>
</evidence>
<keyword evidence="3" id="KW-1185">Reference proteome</keyword>
<dbReference type="Proteomes" id="UP000054248">
    <property type="component" value="Unassembled WGS sequence"/>
</dbReference>
<evidence type="ECO:0000313" key="3">
    <source>
        <dbReference type="Proteomes" id="UP000054248"/>
    </source>
</evidence>
<evidence type="ECO:0000256" key="1">
    <source>
        <dbReference type="SAM" id="MobiDB-lite"/>
    </source>
</evidence>
<gene>
    <name evidence="2" type="ORF">M407DRAFT_246215</name>
</gene>
<dbReference type="EMBL" id="KN823229">
    <property type="protein sequence ID" value="KIO19297.1"/>
    <property type="molecule type" value="Genomic_DNA"/>
</dbReference>
<reference evidence="2 3" key="1">
    <citation type="submission" date="2014-04" db="EMBL/GenBank/DDBJ databases">
        <authorList>
            <consortium name="DOE Joint Genome Institute"/>
            <person name="Kuo A."/>
            <person name="Girlanda M."/>
            <person name="Perotto S."/>
            <person name="Kohler A."/>
            <person name="Nagy L.G."/>
            <person name="Floudas D."/>
            <person name="Copeland A."/>
            <person name="Barry K.W."/>
            <person name="Cichocki N."/>
            <person name="Veneault-Fourrey C."/>
            <person name="LaButti K."/>
            <person name="Lindquist E.A."/>
            <person name="Lipzen A."/>
            <person name="Lundell T."/>
            <person name="Morin E."/>
            <person name="Murat C."/>
            <person name="Sun H."/>
            <person name="Tunlid A."/>
            <person name="Henrissat B."/>
            <person name="Grigoriev I.V."/>
            <person name="Hibbett D.S."/>
            <person name="Martin F."/>
            <person name="Nordberg H.P."/>
            <person name="Cantor M.N."/>
            <person name="Hua S.X."/>
        </authorList>
    </citation>
    <scope>NUCLEOTIDE SEQUENCE [LARGE SCALE GENOMIC DNA]</scope>
    <source>
        <strain evidence="2 3">MUT 4182</strain>
    </source>
</reference>
<dbReference type="AlphaFoldDB" id="A0A0C3LCU7"/>
<dbReference type="HOGENOM" id="CLU_2559977_0_0_1"/>
<reference evidence="3" key="2">
    <citation type="submission" date="2015-01" db="EMBL/GenBank/DDBJ databases">
        <title>Evolutionary Origins and Diversification of the Mycorrhizal Mutualists.</title>
        <authorList>
            <consortium name="DOE Joint Genome Institute"/>
            <consortium name="Mycorrhizal Genomics Consortium"/>
            <person name="Kohler A."/>
            <person name="Kuo A."/>
            <person name="Nagy L.G."/>
            <person name="Floudas D."/>
            <person name="Copeland A."/>
            <person name="Barry K.W."/>
            <person name="Cichocki N."/>
            <person name="Veneault-Fourrey C."/>
            <person name="LaButti K."/>
            <person name="Lindquist E.A."/>
            <person name="Lipzen A."/>
            <person name="Lundell T."/>
            <person name="Morin E."/>
            <person name="Murat C."/>
            <person name="Riley R."/>
            <person name="Ohm R."/>
            <person name="Sun H."/>
            <person name="Tunlid A."/>
            <person name="Henrissat B."/>
            <person name="Grigoriev I.V."/>
            <person name="Hibbett D.S."/>
            <person name="Martin F."/>
        </authorList>
    </citation>
    <scope>NUCLEOTIDE SEQUENCE [LARGE SCALE GENOMIC DNA]</scope>
    <source>
        <strain evidence="3">MUT 4182</strain>
    </source>
</reference>
<accession>A0A0C3LCU7</accession>